<sequence>MSAARRHGGCRHTDTNIVQEEYKIKQQQQTIKPQRSMNLNPLPASQHIRKTQNVQTKSDDFLLNESTPTVLADDSLTYLCQRSMWYIFFDNVAH</sequence>
<proteinExistence type="predicted"/>
<gene>
    <name evidence="1" type="ORF">F2P81_018563</name>
</gene>
<organism evidence="1 2">
    <name type="scientific">Scophthalmus maximus</name>
    <name type="common">Turbot</name>
    <name type="synonym">Psetta maxima</name>
    <dbReference type="NCBI Taxonomy" id="52904"/>
    <lineage>
        <taxon>Eukaryota</taxon>
        <taxon>Metazoa</taxon>
        <taxon>Chordata</taxon>
        <taxon>Craniata</taxon>
        <taxon>Vertebrata</taxon>
        <taxon>Euteleostomi</taxon>
        <taxon>Actinopterygii</taxon>
        <taxon>Neopterygii</taxon>
        <taxon>Teleostei</taxon>
        <taxon>Neoteleostei</taxon>
        <taxon>Acanthomorphata</taxon>
        <taxon>Carangaria</taxon>
        <taxon>Pleuronectiformes</taxon>
        <taxon>Pleuronectoidei</taxon>
        <taxon>Scophthalmidae</taxon>
        <taxon>Scophthalmus</taxon>
    </lineage>
</organism>
<accession>A0A6A4SB16</accession>
<dbReference type="EMBL" id="VEVO01000016">
    <property type="protein sequence ID" value="KAF0029458.1"/>
    <property type="molecule type" value="Genomic_DNA"/>
</dbReference>
<evidence type="ECO:0000313" key="1">
    <source>
        <dbReference type="EMBL" id="KAF0029458.1"/>
    </source>
</evidence>
<protein>
    <submittedName>
        <fullName evidence="1">Uncharacterized protein</fullName>
    </submittedName>
</protein>
<evidence type="ECO:0000313" key="2">
    <source>
        <dbReference type="Proteomes" id="UP000438429"/>
    </source>
</evidence>
<name>A0A6A4SB16_SCOMX</name>
<dbReference type="AlphaFoldDB" id="A0A6A4SB16"/>
<dbReference type="Proteomes" id="UP000438429">
    <property type="component" value="Unassembled WGS sequence"/>
</dbReference>
<comment type="caution">
    <text evidence="1">The sequence shown here is derived from an EMBL/GenBank/DDBJ whole genome shotgun (WGS) entry which is preliminary data.</text>
</comment>
<reference evidence="1 2" key="1">
    <citation type="submission" date="2019-06" db="EMBL/GenBank/DDBJ databases">
        <title>Draft genomes of female and male turbot (Scophthalmus maximus).</title>
        <authorList>
            <person name="Xu H."/>
            <person name="Xu X.-W."/>
            <person name="Shao C."/>
            <person name="Chen S."/>
        </authorList>
    </citation>
    <scope>NUCLEOTIDE SEQUENCE [LARGE SCALE GENOMIC DNA]</scope>
    <source>
        <strain evidence="1">Ysfricsl-2016a</strain>
        <tissue evidence="1">Blood</tissue>
    </source>
</reference>